<sequence>MQIQIVLQNRKAKDFVSLYFSIYHLPFNQLEIPFLVYCFSVARSLYSRPSNPNQHTLETFRQKGQRLRHLCPKVSNQSLKRVLTRGRWCHDMQREVTLLLTGKIHGMAERNSRKMNEYDSPDLK</sequence>
<reference evidence="1" key="1">
    <citation type="submission" date="2020-08" db="EMBL/GenBank/DDBJ databases">
        <title>Multicomponent nature underlies the extraordinary mechanical properties of spider dragline silk.</title>
        <authorList>
            <person name="Kono N."/>
            <person name="Nakamura H."/>
            <person name="Mori M."/>
            <person name="Yoshida Y."/>
            <person name="Ohtoshi R."/>
            <person name="Malay A.D."/>
            <person name="Moran D.A.P."/>
            <person name="Tomita M."/>
            <person name="Numata K."/>
            <person name="Arakawa K."/>
        </authorList>
    </citation>
    <scope>NUCLEOTIDE SEQUENCE</scope>
</reference>
<gene>
    <name evidence="1" type="ORF">NPIL_490021</name>
</gene>
<protein>
    <submittedName>
        <fullName evidence="1">Uncharacterized protein</fullName>
    </submittedName>
</protein>
<dbReference type="Proteomes" id="UP000887013">
    <property type="component" value="Unassembled WGS sequence"/>
</dbReference>
<dbReference type="EMBL" id="BMAW01027925">
    <property type="protein sequence ID" value="GFU04653.1"/>
    <property type="molecule type" value="Genomic_DNA"/>
</dbReference>
<name>A0A8X6UCJ3_NEPPI</name>
<proteinExistence type="predicted"/>
<keyword evidence="2" id="KW-1185">Reference proteome</keyword>
<organism evidence="1 2">
    <name type="scientific">Nephila pilipes</name>
    <name type="common">Giant wood spider</name>
    <name type="synonym">Nephila maculata</name>
    <dbReference type="NCBI Taxonomy" id="299642"/>
    <lineage>
        <taxon>Eukaryota</taxon>
        <taxon>Metazoa</taxon>
        <taxon>Ecdysozoa</taxon>
        <taxon>Arthropoda</taxon>
        <taxon>Chelicerata</taxon>
        <taxon>Arachnida</taxon>
        <taxon>Araneae</taxon>
        <taxon>Araneomorphae</taxon>
        <taxon>Entelegynae</taxon>
        <taxon>Araneoidea</taxon>
        <taxon>Nephilidae</taxon>
        <taxon>Nephila</taxon>
    </lineage>
</organism>
<accession>A0A8X6UCJ3</accession>
<evidence type="ECO:0000313" key="1">
    <source>
        <dbReference type="EMBL" id="GFU04653.1"/>
    </source>
</evidence>
<evidence type="ECO:0000313" key="2">
    <source>
        <dbReference type="Proteomes" id="UP000887013"/>
    </source>
</evidence>
<dbReference type="AlphaFoldDB" id="A0A8X6UCJ3"/>
<comment type="caution">
    <text evidence="1">The sequence shown here is derived from an EMBL/GenBank/DDBJ whole genome shotgun (WGS) entry which is preliminary data.</text>
</comment>